<proteinExistence type="predicted"/>
<dbReference type="Pfam" id="PF12937">
    <property type="entry name" value="F-box-like"/>
    <property type="match status" value="1"/>
</dbReference>
<organism evidence="2 3">
    <name type="scientific">Phyllosticta citriasiana</name>
    <dbReference type="NCBI Taxonomy" id="595635"/>
    <lineage>
        <taxon>Eukaryota</taxon>
        <taxon>Fungi</taxon>
        <taxon>Dikarya</taxon>
        <taxon>Ascomycota</taxon>
        <taxon>Pezizomycotina</taxon>
        <taxon>Dothideomycetes</taxon>
        <taxon>Dothideomycetes incertae sedis</taxon>
        <taxon>Botryosphaeriales</taxon>
        <taxon>Phyllostictaceae</taxon>
        <taxon>Phyllosticta</taxon>
    </lineage>
</organism>
<accession>A0ABR1KEE5</accession>
<sequence length="525" mass="60495">MAIQNNFNMIVNYRWSSRQDKGLQVLPTELVWLIASELPTHDLARLSLTCRKIHEDVKAILYRYATLDIHLFDPKLALFQRSFFENQYLLKHLRSLDLRFLALNPDLYRPRVTMVATIPRTGAGNKPFRRGLHEREELNLRRILQGASGLRHLNIEIFGDMVPSMYIRHGFQYLKTLHLGRFPHPYGSNVQNSLDSHHFNNVSMQSLVWIFELPQLELLSLHQMGTIQDVGLTFSSMARSFKIKTFVFKETFIVQEDFCSIPEAIGHFFAAFRNLEAVEWFLHPYEVHKLTTAAWIVEGLGSQRSTLRRLALRENNIITGPYNLDDMFNQVFEDTLAPRRGVSLAKFTALESLTIMGEMLTDSRWSPDAHQFTNQKETENVRTKLPKSLRRLVLAPFAWFAEPALYLAANMVLGGALYRPFDDVDGSHASDTRVRVACSLLPSRSEWSIPVTRASMRNLPIFVDTHILFRYGRVPTIFDHDGSIPEICETLATNYWHRLAVARNSEQVGSDGTYSEYDTEDEDLE</sequence>
<name>A0ABR1KEE5_9PEZI</name>
<dbReference type="InterPro" id="IPR036047">
    <property type="entry name" value="F-box-like_dom_sf"/>
</dbReference>
<dbReference type="Proteomes" id="UP001363622">
    <property type="component" value="Unassembled WGS sequence"/>
</dbReference>
<dbReference type="PROSITE" id="PS50181">
    <property type="entry name" value="FBOX"/>
    <property type="match status" value="1"/>
</dbReference>
<dbReference type="InterPro" id="IPR001810">
    <property type="entry name" value="F-box_dom"/>
</dbReference>
<reference evidence="2 3" key="1">
    <citation type="submission" date="2024-04" db="EMBL/GenBank/DDBJ databases">
        <title>Phyllosticta paracitricarpa is synonymous to the EU quarantine fungus P. citricarpa based on phylogenomic analyses.</title>
        <authorList>
            <consortium name="Lawrence Berkeley National Laboratory"/>
            <person name="Van Ingen-Buijs V.A."/>
            <person name="Van Westerhoven A.C."/>
            <person name="Haridas S."/>
            <person name="Skiadas P."/>
            <person name="Martin F."/>
            <person name="Groenewald J.Z."/>
            <person name="Crous P.W."/>
            <person name="Seidl M.F."/>
        </authorList>
    </citation>
    <scope>NUCLEOTIDE SEQUENCE [LARGE SCALE GENOMIC DNA]</scope>
    <source>
        <strain evidence="2 3">CBS 123371</strain>
    </source>
</reference>
<evidence type="ECO:0000313" key="3">
    <source>
        <dbReference type="Proteomes" id="UP001363622"/>
    </source>
</evidence>
<protein>
    <recommendedName>
        <fullName evidence="1">F-box domain-containing protein</fullName>
    </recommendedName>
</protein>
<dbReference type="CDD" id="cd09917">
    <property type="entry name" value="F-box_SF"/>
    <property type="match status" value="1"/>
</dbReference>
<comment type="caution">
    <text evidence="2">The sequence shown here is derived from an EMBL/GenBank/DDBJ whole genome shotgun (WGS) entry which is preliminary data.</text>
</comment>
<keyword evidence="3" id="KW-1185">Reference proteome</keyword>
<evidence type="ECO:0000313" key="2">
    <source>
        <dbReference type="EMBL" id="KAK7510083.1"/>
    </source>
</evidence>
<evidence type="ECO:0000259" key="1">
    <source>
        <dbReference type="PROSITE" id="PS50181"/>
    </source>
</evidence>
<dbReference type="SUPFAM" id="SSF52047">
    <property type="entry name" value="RNI-like"/>
    <property type="match status" value="1"/>
</dbReference>
<dbReference type="EMBL" id="JBBPHU010000015">
    <property type="protein sequence ID" value="KAK7510083.1"/>
    <property type="molecule type" value="Genomic_DNA"/>
</dbReference>
<feature type="domain" description="F-box" evidence="1">
    <location>
        <begin position="20"/>
        <end position="67"/>
    </location>
</feature>
<gene>
    <name evidence="2" type="ORF">IWZ03DRAFT_418725</name>
</gene>
<dbReference type="SUPFAM" id="SSF81383">
    <property type="entry name" value="F-box domain"/>
    <property type="match status" value="1"/>
</dbReference>